<dbReference type="AlphaFoldDB" id="A0A7J7L615"/>
<evidence type="ECO:0000313" key="1">
    <source>
        <dbReference type="EMBL" id="KAF6137999.1"/>
    </source>
</evidence>
<organism evidence="1 2">
    <name type="scientific">Kingdonia uniflora</name>
    <dbReference type="NCBI Taxonomy" id="39325"/>
    <lineage>
        <taxon>Eukaryota</taxon>
        <taxon>Viridiplantae</taxon>
        <taxon>Streptophyta</taxon>
        <taxon>Embryophyta</taxon>
        <taxon>Tracheophyta</taxon>
        <taxon>Spermatophyta</taxon>
        <taxon>Magnoliopsida</taxon>
        <taxon>Ranunculales</taxon>
        <taxon>Circaeasteraceae</taxon>
        <taxon>Kingdonia</taxon>
    </lineage>
</organism>
<dbReference type="EMBL" id="JACGCM010002618">
    <property type="protein sequence ID" value="KAF6137999.1"/>
    <property type="molecule type" value="Genomic_DNA"/>
</dbReference>
<gene>
    <name evidence="1" type="ORF">GIB67_041872</name>
</gene>
<accession>A0A7J7L615</accession>
<name>A0A7J7L615_9MAGN</name>
<proteinExistence type="predicted"/>
<sequence length="175" mass="19772">MYRYGRSISDVGMKFFIKACSELRLRLRIILGGLVCGLRGLRYIRVGFELIVLRGNNKCKAKLIQIKVPHLEGSLYLHPQHLYIAAHSLKKEQHMENEVDPDIGPLPGWHSISPSPNLEGLTDSKIRALELAEELRAIRANKQGNVVNAFDMERNMLPLILGDDASDYCSNYDAQ</sequence>
<protein>
    <submittedName>
        <fullName evidence="1">Uncharacterized protein</fullName>
    </submittedName>
</protein>
<keyword evidence="2" id="KW-1185">Reference proteome</keyword>
<comment type="caution">
    <text evidence="1">The sequence shown here is derived from an EMBL/GenBank/DDBJ whole genome shotgun (WGS) entry which is preliminary data.</text>
</comment>
<reference evidence="1 2" key="1">
    <citation type="journal article" date="2020" name="IScience">
        <title>Genome Sequencing of the Endangered Kingdonia uniflora (Circaeasteraceae, Ranunculales) Reveals Potential Mechanisms of Evolutionary Specialization.</title>
        <authorList>
            <person name="Sun Y."/>
            <person name="Deng T."/>
            <person name="Zhang A."/>
            <person name="Moore M.J."/>
            <person name="Landis J.B."/>
            <person name="Lin N."/>
            <person name="Zhang H."/>
            <person name="Zhang X."/>
            <person name="Huang J."/>
            <person name="Zhang X."/>
            <person name="Sun H."/>
            <person name="Wang H."/>
        </authorList>
    </citation>
    <scope>NUCLEOTIDE SEQUENCE [LARGE SCALE GENOMIC DNA]</scope>
    <source>
        <strain evidence="1">TB1705</strain>
        <tissue evidence="1">Leaf</tissue>
    </source>
</reference>
<dbReference type="Proteomes" id="UP000541444">
    <property type="component" value="Unassembled WGS sequence"/>
</dbReference>
<evidence type="ECO:0000313" key="2">
    <source>
        <dbReference type="Proteomes" id="UP000541444"/>
    </source>
</evidence>